<dbReference type="InterPro" id="IPR011990">
    <property type="entry name" value="TPR-like_helical_dom_sf"/>
</dbReference>
<dbReference type="Proteomes" id="UP000184164">
    <property type="component" value="Unassembled WGS sequence"/>
</dbReference>
<accession>A0A1M4SWY1</accession>
<dbReference type="Gene3D" id="1.10.10.10">
    <property type="entry name" value="Winged helix-like DNA-binding domain superfamily/Winged helix DNA-binding domain"/>
    <property type="match status" value="1"/>
</dbReference>
<keyword evidence="8" id="KW-1185">Reference proteome</keyword>
<evidence type="ECO:0000256" key="4">
    <source>
        <dbReference type="SAM" id="Phobius"/>
    </source>
</evidence>
<dbReference type="STRING" id="1484053.SAMN05444274_101177"/>
<evidence type="ECO:0000256" key="1">
    <source>
        <dbReference type="ARBA" id="ARBA00022737"/>
    </source>
</evidence>
<keyword evidence="4" id="KW-1133">Transmembrane helix</keyword>
<feature type="signal peptide" evidence="5">
    <location>
        <begin position="1"/>
        <end position="18"/>
    </location>
</feature>
<dbReference type="InterPro" id="IPR016032">
    <property type="entry name" value="Sig_transdc_resp-reg_C-effctor"/>
</dbReference>
<keyword evidence="5" id="KW-0732">Signal</keyword>
<keyword evidence="1" id="KW-0677">Repeat</keyword>
<dbReference type="SUPFAM" id="SSF48452">
    <property type="entry name" value="TPR-like"/>
    <property type="match status" value="2"/>
</dbReference>
<dbReference type="SUPFAM" id="SSF46894">
    <property type="entry name" value="C-terminal effector domain of the bipartite response regulators"/>
    <property type="match status" value="1"/>
</dbReference>
<keyword evidence="4" id="KW-0472">Membrane</keyword>
<dbReference type="InterPro" id="IPR000792">
    <property type="entry name" value="Tscrpt_reg_LuxR_C"/>
</dbReference>
<dbReference type="AlphaFoldDB" id="A0A1M4SWY1"/>
<dbReference type="PANTHER" id="PTHR45641:SF19">
    <property type="entry name" value="NEPHROCYSTIN-3"/>
    <property type="match status" value="1"/>
</dbReference>
<protein>
    <submittedName>
        <fullName evidence="7">Tetratricopeptide repeat-containing protein</fullName>
    </submittedName>
</protein>
<evidence type="ECO:0000259" key="6">
    <source>
        <dbReference type="SMART" id="SM00421"/>
    </source>
</evidence>
<keyword evidence="2 3" id="KW-0802">TPR repeat</keyword>
<feature type="chain" id="PRO_5012206058" evidence="5">
    <location>
        <begin position="19"/>
        <end position="536"/>
    </location>
</feature>
<dbReference type="SMART" id="SM00028">
    <property type="entry name" value="TPR"/>
    <property type="match status" value="5"/>
</dbReference>
<dbReference type="InterPro" id="IPR036388">
    <property type="entry name" value="WH-like_DNA-bd_sf"/>
</dbReference>
<dbReference type="GO" id="GO:0006355">
    <property type="term" value="P:regulation of DNA-templated transcription"/>
    <property type="evidence" value="ECO:0007669"/>
    <property type="project" value="InterPro"/>
</dbReference>
<feature type="domain" description="HTH luxR-type" evidence="6">
    <location>
        <begin position="475"/>
        <end position="533"/>
    </location>
</feature>
<evidence type="ECO:0000256" key="3">
    <source>
        <dbReference type="PROSITE-ProRule" id="PRU00339"/>
    </source>
</evidence>
<keyword evidence="4" id="KW-0812">Transmembrane</keyword>
<reference evidence="7 8" key="1">
    <citation type="submission" date="2016-11" db="EMBL/GenBank/DDBJ databases">
        <authorList>
            <person name="Jaros S."/>
            <person name="Januszkiewicz K."/>
            <person name="Wedrychowicz H."/>
        </authorList>
    </citation>
    <scope>NUCLEOTIDE SEQUENCE [LARGE SCALE GENOMIC DNA]</scope>
    <source>
        <strain evidence="7 8">DSM 26910</strain>
    </source>
</reference>
<gene>
    <name evidence="7" type="ORF">SAMN05444274_101177</name>
</gene>
<proteinExistence type="predicted"/>
<name>A0A1M4SWY1_9BACT</name>
<feature type="transmembrane region" description="Helical" evidence="4">
    <location>
        <begin position="353"/>
        <end position="373"/>
    </location>
</feature>
<dbReference type="Pfam" id="PF13424">
    <property type="entry name" value="TPR_12"/>
    <property type="match status" value="1"/>
</dbReference>
<dbReference type="RefSeq" id="WP_072998082.1">
    <property type="nucleotide sequence ID" value="NZ_FQUM01000001.1"/>
</dbReference>
<dbReference type="EMBL" id="FQUM01000001">
    <property type="protein sequence ID" value="SHE36733.1"/>
    <property type="molecule type" value="Genomic_DNA"/>
</dbReference>
<dbReference type="GO" id="GO:0003677">
    <property type="term" value="F:DNA binding"/>
    <property type="evidence" value="ECO:0007669"/>
    <property type="project" value="InterPro"/>
</dbReference>
<evidence type="ECO:0000256" key="5">
    <source>
        <dbReference type="SAM" id="SignalP"/>
    </source>
</evidence>
<dbReference type="PANTHER" id="PTHR45641">
    <property type="entry name" value="TETRATRICOPEPTIDE REPEAT PROTEIN (AFU_ORTHOLOGUE AFUA_6G03870)"/>
    <property type="match status" value="1"/>
</dbReference>
<dbReference type="SMART" id="SM00421">
    <property type="entry name" value="HTH_LUXR"/>
    <property type="match status" value="1"/>
</dbReference>
<feature type="repeat" description="TPR" evidence="3">
    <location>
        <begin position="167"/>
        <end position="200"/>
    </location>
</feature>
<dbReference type="PROSITE" id="PS50005">
    <property type="entry name" value="TPR"/>
    <property type="match status" value="2"/>
</dbReference>
<feature type="repeat" description="TPR" evidence="3">
    <location>
        <begin position="120"/>
        <end position="153"/>
    </location>
</feature>
<sequence length="536" mass="62989">MKPIFFILLVFASFIAFSQNQILVDSLTVKYENTTEDTVKMSALEELYKLYFRTDNYVALNYAEKILVLAKRANNDMYKSTGLYYKMLSYMYIGNYEKCLELNMERLELNKRKNYIASIFGTYHDIGVTYDRLRQFDLALEFYFKALNTYYENYEANSKEFSLFKIQSLYNNIGNIYSSNGDLEKAEQYYKKGISICIQKKDFLNLGTGYNNLGKVYMEKNDDKALWYLTRALQIRDSINDENGLGTSHTFMAQYYFLKDNYNTAISHARKAFGIGKKIQSLSIESESASALANAYNGQQKYDSAFFYYKIHKNLNDSIINNETYSKIEGMKLQNEFEIQTQKQKLESQKVKFRFVTFILLLVLALIVLFLLIRYFRERKERISSENKDLKMEVELKNKELTSIAMQQMRTNNLVDSIKERLLLLKKKVTPDQKEQIQKIIMELHALSDKEVWDEFELRFQQVHEVFYNNLKSKFPQLSPSEIKLAAFLRLNMTSKDISSLTGLSVKSIESSRYRLRKKLGIAKKEINLVNFLMEI</sequence>
<dbReference type="Gene3D" id="1.25.40.10">
    <property type="entry name" value="Tetratricopeptide repeat domain"/>
    <property type="match status" value="2"/>
</dbReference>
<evidence type="ECO:0000313" key="8">
    <source>
        <dbReference type="Proteomes" id="UP000184164"/>
    </source>
</evidence>
<evidence type="ECO:0000256" key="2">
    <source>
        <dbReference type="ARBA" id="ARBA00022803"/>
    </source>
</evidence>
<dbReference type="InterPro" id="IPR019734">
    <property type="entry name" value="TPR_rpt"/>
</dbReference>
<organism evidence="7 8">
    <name type="scientific">Mariniphaga anaerophila</name>
    <dbReference type="NCBI Taxonomy" id="1484053"/>
    <lineage>
        <taxon>Bacteria</taxon>
        <taxon>Pseudomonadati</taxon>
        <taxon>Bacteroidota</taxon>
        <taxon>Bacteroidia</taxon>
        <taxon>Marinilabiliales</taxon>
        <taxon>Prolixibacteraceae</taxon>
        <taxon>Mariniphaga</taxon>
    </lineage>
</organism>
<evidence type="ECO:0000313" key="7">
    <source>
        <dbReference type="EMBL" id="SHE36733.1"/>
    </source>
</evidence>
<dbReference type="OrthoDB" id="1523128at2"/>